<feature type="compositionally biased region" description="Basic and acidic residues" evidence="1">
    <location>
        <begin position="1273"/>
        <end position="1290"/>
    </location>
</feature>
<dbReference type="Proteomes" id="UP000224006">
    <property type="component" value="Chromosome I"/>
</dbReference>
<feature type="region of interest" description="Disordered" evidence="1">
    <location>
        <begin position="709"/>
        <end position="779"/>
    </location>
</feature>
<reference evidence="3 4" key="1">
    <citation type="submission" date="2017-09" db="EMBL/GenBank/DDBJ databases">
        <title>Genome sequencing of Besnoitia besnoiti strain Bb-Ger1.</title>
        <authorList>
            <person name="Schares G."/>
            <person name="Venepally P."/>
            <person name="Lorenzi H.A."/>
        </authorList>
    </citation>
    <scope>NUCLEOTIDE SEQUENCE [LARGE SCALE GENOMIC DNA]</scope>
    <source>
        <strain evidence="3 4">Bb-Ger1</strain>
    </source>
</reference>
<dbReference type="GeneID" id="40305652"/>
<dbReference type="Gene3D" id="3.40.250.10">
    <property type="entry name" value="Rhodanese-like domain"/>
    <property type="match status" value="1"/>
</dbReference>
<organism evidence="3 4">
    <name type="scientific">Besnoitia besnoiti</name>
    <name type="common">Apicomplexan protozoan</name>
    <dbReference type="NCBI Taxonomy" id="94643"/>
    <lineage>
        <taxon>Eukaryota</taxon>
        <taxon>Sar</taxon>
        <taxon>Alveolata</taxon>
        <taxon>Apicomplexa</taxon>
        <taxon>Conoidasida</taxon>
        <taxon>Coccidia</taxon>
        <taxon>Eucoccidiorida</taxon>
        <taxon>Eimeriorina</taxon>
        <taxon>Sarcocystidae</taxon>
        <taxon>Besnoitia</taxon>
    </lineage>
</organism>
<feature type="compositionally biased region" description="Low complexity" evidence="1">
    <location>
        <begin position="1359"/>
        <end position="1385"/>
    </location>
</feature>
<evidence type="ECO:0000313" key="3">
    <source>
        <dbReference type="EMBL" id="PFH38248.1"/>
    </source>
</evidence>
<feature type="region of interest" description="Disordered" evidence="1">
    <location>
        <begin position="1343"/>
        <end position="1385"/>
    </location>
</feature>
<feature type="compositionally biased region" description="Low complexity" evidence="1">
    <location>
        <begin position="1078"/>
        <end position="1095"/>
    </location>
</feature>
<feature type="compositionally biased region" description="Basic and acidic residues" evidence="1">
    <location>
        <begin position="1649"/>
        <end position="1664"/>
    </location>
</feature>
<feature type="compositionally biased region" description="Basic and acidic residues" evidence="1">
    <location>
        <begin position="2427"/>
        <end position="2441"/>
    </location>
</feature>
<dbReference type="Gene3D" id="3.40.50.150">
    <property type="entry name" value="Vaccinia Virus protein VP39"/>
    <property type="match status" value="2"/>
</dbReference>
<feature type="region of interest" description="Disordered" evidence="1">
    <location>
        <begin position="947"/>
        <end position="1029"/>
    </location>
</feature>
<feature type="compositionally biased region" description="Polar residues" evidence="1">
    <location>
        <begin position="355"/>
        <end position="368"/>
    </location>
</feature>
<feature type="compositionally biased region" description="Basic and acidic residues" evidence="1">
    <location>
        <begin position="500"/>
        <end position="515"/>
    </location>
</feature>
<protein>
    <recommendedName>
        <fullName evidence="2">Rhodanese domain-containing protein</fullName>
    </recommendedName>
</protein>
<feature type="region of interest" description="Disordered" evidence="1">
    <location>
        <begin position="275"/>
        <end position="300"/>
    </location>
</feature>
<dbReference type="InterPro" id="IPR001763">
    <property type="entry name" value="Rhodanese-like_dom"/>
</dbReference>
<dbReference type="EMBL" id="NWUJ01000001">
    <property type="protein sequence ID" value="PFH38248.1"/>
    <property type="molecule type" value="Genomic_DNA"/>
</dbReference>
<feature type="region of interest" description="Disordered" evidence="1">
    <location>
        <begin position="1078"/>
        <end position="1098"/>
    </location>
</feature>
<dbReference type="Pfam" id="PF12368">
    <property type="entry name" value="Rhodanese_C"/>
    <property type="match status" value="1"/>
</dbReference>
<keyword evidence="4" id="KW-1185">Reference proteome</keyword>
<feature type="region of interest" description="Disordered" evidence="1">
    <location>
        <begin position="480"/>
        <end position="544"/>
    </location>
</feature>
<feature type="compositionally biased region" description="Acidic residues" evidence="1">
    <location>
        <begin position="1593"/>
        <end position="1604"/>
    </location>
</feature>
<dbReference type="SUPFAM" id="SSF53335">
    <property type="entry name" value="S-adenosyl-L-methionine-dependent methyltransferases"/>
    <property type="match status" value="2"/>
</dbReference>
<proteinExistence type="predicted"/>
<dbReference type="SMART" id="SM00450">
    <property type="entry name" value="RHOD"/>
    <property type="match status" value="1"/>
</dbReference>
<feature type="compositionally biased region" description="Basic and acidic residues" evidence="1">
    <location>
        <begin position="1534"/>
        <end position="1544"/>
    </location>
</feature>
<evidence type="ECO:0000313" key="4">
    <source>
        <dbReference type="Proteomes" id="UP000224006"/>
    </source>
</evidence>
<feature type="region of interest" description="Disordered" evidence="1">
    <location>
        <begin position="1648"/>
        <end position="1751"/>
    </location>
</feature>
<dbReference type="PANTHER" id="PTHR43846:SF1">
    <property type="entry name" value="TRNA URIDINE(34) HYDROXYLASE"/>
    <property type="match status" value="1"/>
</dbReference>
<feature type="compositionally biased region" description="Low complexity" evidence="1">
    <location>
        <begin position="275"/>
        <end position="292"/>
    </location>
</feature>
<feature type="region of interest" description="Disordered" evidence="1">
    <location>
        <begin position="1533"/>
        <end position="1632"/>
    </location>
</feature>
<gene>
    <name evidence="3" type="ORF">BESB_005890</name>
</gene>
<feature type="compositionally biased region" description="Polar residues" evidence="1">
    <location>
        <begin position="2103"/>
        <end position="2129"/>
    </location>
</feature>
<feature type="compositionally biased region" description="Basic and acidic residues" evidence="1">
    <location>
        <begin position="951"/>
        <end position="974"/>
    </location>
</feature>
<dbReference type="OrthoDB" id="345986at2759"/>
<feature type="compositionally biased region" description="Basic and acidic residues" evidence="1">
    <location>
        <begin position="1569"/>
        <end position="1583"/>
    </location>
</feature>
<evidence type="ECO:0000256" key="1">
    <source>
        <dbReference type="SAM" id="MobiDB-lite"/>
    </source>
</evidence>
<feature type="compositionally biased region" description="Basic and acidic residues" evidence="1">
    <location>
        <begin position="724"/>
        <end position="755"/>
    </location>
</feature>
<dbReference type="KEGG" id="bbes:BESB_005890"/>
<feature type="region of interest" description="Disordered" evidence="1">
    <location>
        <begin position="2204"/>
        <end position="2319"/>
    </location>
</feature>
<accession>A0A2A9MI81</accession>
<feature type="region of interest" description="Disordered" evidence="1">
    <location>
        <begin position="1763"/>
        <end position="2016"/>
    </location>
</feature>
<feature type="compositionally biased region" description="Basic and acidic residues" evidence="1">
    <location>
        <begin position="621"/>
        <end position="656"/>
    </location>
</feature>
<feature type="region of interest" description="Disordered" evidence="1">
    <location>
        <begin position="2062"/>
        <end position="2129"/>
    </location>
</feature>
<dbReference type="PROSITE" id="PS50206">
    <property type="entry name" value="RHODANESE_3"/>
    <property type="match status" value="1"/>
</dbReference>
<feature type="region of interest" description="Disordered" evidence="1">
    <location>
        <begin position="2395"/>
        <end position="2456"/>
    </location>
</feature>
<dbReference type="InterPro" id="IPR036873">
    <property type="entry name" value="Rhodanese-like_dom_sf"/>
</dbReference>
<sequence>MEVAQATIPRLSLPLSLSSPSSVSSSASASSCLPSGHCPWERRGVTGAVADAAAPVSALPASSSPVSPAVSAGSPFSSLLYVSSSAGASPPFVSSCSGDWSPSKCVPARATPRRWHPSLACLVSVALGLAFAGLHSLGSPCTLPSSFVVLSAPTLFPLGAQFLLPAFAGLPLSCGSSRLPFFLSFSSFVSASTQLHLEGAPQPRACRLPPPRGELLRQQETAGSLRPPLRARWSSGRSVANSFSSPLSFLNPTTPPHLSRRIPLAPLPPSAGVSLPSLASSPATAHLSSPSPARSPPVSPVHAFRGASLPFSSSRLWSASSPASEAAFECPRCTVVRHTRPPTVVGDVSLLRPSASESAASKPQTPSPSLSRKASLSCDSSLSSIFISSASPSSTSPTASASSALASSCGPAEARERESLKGHGCAMRDAAGASLRGLIPVRVYAEPELARCLHLAASASRRRVFLPVERLLATLAHHARRARTGPAETGAGKSLPGEGEAERGERAQRGERHAAMDVAVRAQTAGGGPRGRETPEADSCGMSSAPLTLSETLAAMRRVHSWADFYGIPLRLSYRWTERQLRPDAPGSERRTTDGEARAEGEDAGESEESEDEGGAKKVRREGTGEEESSREGAAEAGAQREGHKKGYDREGRSEEAHVLDTDEALQAFLAEAFGPALHAYMKEPLCTHGEGEDAASVSAHTCGTLLKPSEERTSFESPGASAGERDDEAKGKKDDVTNKRNAKEWEPSNEEKDPTPPSTYPVRLLKLKPRPPSDSSQNKVLTFYLMPPPAPHWPPPPVAPFLLPPPRPSAAESFDSASCLPASLYPPVSESFLPAVAASSPAATTSPAASSTGESPFRLLSFYKFVALRSPERLAQILRLLWTPLGILGRTYVAVEGVNGQVAVPVASLAHFFASLRLVPELRHGVAVNFDPWSMTQAEYFCDAETGTDETARREGRRERLAEDLAGTEETRGASEGAGVLKAGMPRAARGESEGAHAAEGGEAGGAETEARRGCGSPESGAVRTGTPPFHDLCIRVRHQVLADGASVPSSPLPVGAGLVPEPSRVSAACEQPAAALARPLPSSSEASAGSHAAGCREEDGESLRGLDWHDCGVELEPHEWEQKLSELLALQREAAAEAGKDLQGSAAGGKPREESGEGEGGAEQRASAAAANAQVAMQSADAGSKKKRKKIILLDCRNKYESDVGFFKGAVPLDTEVFSESFGDKGAIKTILSELNFLPQSTQEIMSPSASPSSRWASPSPASASAGAPGADREGRDTQTSDAREEEAAKEVEVMMYCTGGIRCVKAGAYVKQSLGIPRVFRLKGGVLRYADYLFNLQEKEERENTNRGSPPPSSCAPPSSSPLSSSSSVSAPASSPSSSASPASLTSSHSFSSYSPPPIPSSSASSASASSDSASSDSASPASRAAARASFLDRRSFFLGSLYVFDDRMTRRVTSHLFSPCSSCGAELSAAYANCGNPSCHARVLQCDACARSLCGCCKESCRKAALLRIAKSGTLDTRIAVEADNAEMTHAGERMNKSDDEGAPASCERVATDTAHTASRIPHLGVEKSREQRGDKERAPQAASPDGFLEAESEPQEAEMEMFFAGESEKREKARERRRRVQEKQARARAKFFPTQLRLAVLLEEGERERREQERSEELTAKQQSAGGRELVKKGQAVVAGLEVERESRSVRFNQREREPPSAVDDERGKVNGEDAGAAVEDGSRRADGEMTGPRPTLSSSIPGIGRLGDARFSAAVSAAEPVPGAGDGAGARGELETGGRAGQQGEKDEESREFFHALGDEEKDAEDGRGEGDVFAQLHAEATAASDESPTQGPLLEALLAATERLVWGNDGGDETCTRAETHPGRDREGSRSRGQGRGTQGADDESQRACEKDTAGSQILDVRECRERNEAAPEAGPQGLQLACVKHEEDKSEPPTRHAPGGQCEVSGSAGPQARPSNVCTVDAELQQKETRRSAAAKRHAAPQDGEAVGQNPLRREATPVGARDSGPWWSDGLQQRLLAMLSRLQRPRTILEIGTFTGLSTLSLAEGLPLPRGLPLRGARDHAADGDQRERGRDSDRRRVQPSAEGRRSSVGGHAEQTNLGHAAGQHSSQPDETGMSQTHTSAASPLLVTLERDPRAAQVACAHFALSPYAAYIRLIEGDASAILPLLRRRIEPRIPEGGRRESPALAAAMTHIAAEASTVHGRQRSEGCGREKDARTGDDDGTSGEKREEGNQNEAREEDKAVDGNGEDGRDAGSRSTAAGAAGAGVRGHERDEGDKERRRHARNREEELTENWSRPAHMGDVASSGGGEKGGRACVIDRKNLDGLPVPSGGFDLIFLDASKRKYADFLSHILHPTQPLLAPSGLLLIDNSLFRARRKSLSLFPRRTCRRSEATTPSGRLRSRGDGETPETVEPAQATERGEGDAGRETELRRNGKATQVELTPAAQPTQAAACRLVAGQAKDSAEKETKVDFDRRDWKLRSRDGAQLRTAAGMTEASNEERDAYVDAEKVQGEAPVDERRMRKELKRGSRLEQIEKEMERVRYMLHNDSRVTQTVLPVRDGLSVVTWRQ</sequence>
<feature type="compositionally biased region" description="Basic and acidic residues" evidence="1">
    <location>
        <begin position="1687"/>
        <end position="1717"/>
    </location>
</feature>
<dbReference type="InterPro" id="IPR040503">
    <property type="entry name" value="TRHO_N"/>
</dbReference>
<feature type="compositionally biased region" description="Low complexity" evidence="1">
    <location>
        <begin position="1249"/>
        <end position="1272"/>
    </location>
</feature>
<name>A0A2A9MI81_BESBE</name>
<dbReference type="VEuPathDB" id="ToxoDB:BESB_005890"/>
<feature type="compositionally biased region" description="Basic and acidic residues" evidence="1">
    <location>
        <begin position="1931"/>
        <end position="1942"/>
    </location>
</feature>
<comment type="caution">
    <text evidence="3">The sequence shown here is derived from an EMBL/GenBank/DDBJ whole genome shotgun (WGS) entry which is preliminary data.</text>
</comment>
<feature type="compositionally biased region" description="Low complexity" evidence="1">
    <location>
        <begin position="1165"/>
        <end position="1183"/>
    </location>
</feature>
<feature type="compositionally biased region" description="Basic and acidic residues" evidence="1">
    <location>
        <begin position="1891"/>
        <end position="1900"/>
    </location>
</feature>
<feature type="region of interest" description="Disordered" evidence="1">
    <location>
        <begin position="353"/>
        <end position="374"/>
    </location>
</feature>
<feature type="compositionally biased region" description="Basic and acidic residues" evidence="1">
    <location>
        <begin position="1907"/>
        <end position="1917"/>
    </location>
</feature>
<feature type="compositionally biased region" description="Acidic residues" evidence="1">
    <location>
        <begin position="602"/>
        <end position="613"/>
    </location>
</feature>
<dbReference type="STRING" id="94643.A0A2A9MI81"/>
<dbReference type="SUPFAM" id="SSF52821">
    <property type="entry name" value="Rhodanese/Cell cycle control phosphatase"/>
    <property type="match status" value="1"/>
</dbReference>
<feature type="region of interest" description="Disordered" evidence="1">
    <location>
        <begin position="1140"/>
        <end position="1183"/>
    </location>
</feature>
<feature type="region of interest" description="Disordered" evidence="1">
    <location>
        <begin position="1246"/>
        <end position="1290"/>
    </location>
</feature>
<dbReference type="PANTHER" id="PTHR43846">
    <property type="entry name" value="UPF0176 PROTEIN YCEA"/>
    <property type="match status" value="1"/>
</dbReference>
<feature type="compositionally biased region" description="Basic and acidic residues" evidence="1">
    <location>
        <begin position="583"/>
        <end position="601"/>
    </location>
</feature>
<feature type="compositionally biased region" description="Basic and acidic residues" evidence="1">
    <location>
        <begin position="2065"/>
        <end position="2086"/>
    </location>
</feature>
<dbReference type="Gene3D" id="3.30.70.100">
    <property type="match status" value="1"/>
</dbReference>
<dbReference type="InterPro" id="IPR022111">
    <property type="entry name" value="Rhodanese_C"/>
</dbReference>
<dbReference type="Pfam" id="PF17773">
    <property type="entry name" value="UPF0176_N"/>
    <property type="match status" value="1"/>
</dbReference>
<feature type="compositionally biased region" description="Basic and acidic residues" evidence="1">
    <location>
        <begin position="2212"/>
        <end position="2262"/>
    </location>
</feature>
<evidence type="ECO:0000259" key="2">
    <source>
        <dbReference type="PROSITE" id="PS50206"/>
    </source>
</evidence>
<feature type="compositionally biased region" description="Basic and acidic residues" evidence="1">
    <location>
        <begin position="1790"/>
        <end position="1817"/>
    </location>
</feature>
<feature type="compositionally biased region" description="Basic and acidic residues" evidence="1">
    <location>
        <begin position="1861"/>
        <end position="1877"/>
    </location>
</feature>
<feature type="compositionally biased region" description="Basic and acidic residues" evidence="1">
    <location>
        <begin position="2276"/>
        <end position="2286"/>
    </location>
</feature>
<feature type="domain" description="Rhodanese" evidence="2">
    <location>
        <begin position="1189"/>
        <end position="1341"/>
    </location>
</feature>
<dbReference type="InterPro" id="IPR029063">
    <property type="entry name" value="SAM-dependent_MTases_sf"/>
</dbReference>
<dbReference type="RefSeq" id="XP_029222257.1">
    <property type="nucleotide sequence ID" value="XM_029359344.1"/>
</dbReference>
<feature type="region of interest" description="Disordered" evidence="1">
    <location>
        <begin position="583"/>
        <end position="656"/>
    </location>
</feature>